<evidence type="ECO:0000256" key="1">
    <source>
        <dbReference type="ARBA" id="ARBA00004651"/>
    </source>
</evidence>
<dbReference type="GO" id="GO:0005886">
    <property type="term" value="C:plasma membrane"/>
    <property type="evidence" value="ECO:0007669"/>
    <property type="project" value="UniProtKB-SubCell"/>
</dbReference>
<evidence type="ECO:0000256" key="12">
    <source>
        <dbReference type="ARBA" id="ARBA00025694"/>
    </source>
</evidence>
<dbReference type="GO" id="GO:0015990">
    <property type="term" value="P:electron transport coupled proton transport"/>
    <property type="evidence" value="ECO:0007669"/>
    <property type="project" value="InterPro"/>
</dbReference>
<evidence type="ECO:0000313" key="18">
    <source>
        <dbReference type="EMBL" id="GEK92787.1"/>
    </source>
</evidence>
<name>A0A511B4P1_9PROT</name>
<evidence type="ECO:0000256" key="8">
    <source>
        <dbReference type="ARBA" id="ARBA00022982"/>
    </source>
</evidence>
<dbReference type="InterPro" id="IPR050968">
    <property type="entry name" value="Cytochrome_c_oxidase_bac_sub4"/>
</dbReference>
<evidence type="ECO:0000256" key="6">
    <source>
        <dbReference type="ARBA" id="ARBA00022475"/>
    </source>
</evidence>
<evidence type="ECO:0000256" key="15">
    <source>
        <dbReference type="ARBA" id="ARBA00031887"/>
    </source>
</evidence>
<evidence type="ECO:0000256" key="5">
    <source>
        <dbReference type="ARBA" id="ARBA00022448"/>
    </source>
</evidence>
<evidence type="ECO:0000256" key="10">
    <source>
        <dbReference type="ARBA" id="ARBA00023002"/>
    </source>
</evidence>
<keyword evidence="5" id="KW-0813">Transport</keyword>
<dbReference type="AlphaFoldDB" id="A0A511B4P1"/>
<evidence type="ECO:0000256" key="4">
    <source>
        <dbReference type="ARBA" id="ARBA00014689"/>
    </source>
</evidence>
<dbReference type="Proteomes" id="UP000321230">
    <property type="component" value="Unassembled WGS sequence"/>
</dbReference>
<keyword evidence="10" id="KW-0560">Oxidoreductase</keyword>
<dbReference type="InterPro" id="IPR005171">
    <property type="entry name" value="Cyt_c_oxidase_su4_prok"/>
</dbReference>
<evidence type="ECO:0000256" key="13">
    <source>
        <dbReference type="ARBA" id="ARBA00030071"/>
    </source>
</evidence>
<comment type="caution">
    <text evidence="18">The sequence shown here is derived from an EMBL/GenBank/DDBJ whole genome shotgun (WGS) entry which is preliminary data.</text>
</comment>
<comment type="subcellular location">
    <subcellularLocation>
        <location evidence="1">Cell membrane</location>
        <topology evidence="1">Multi-pass membrane protein</topology>
    </subcellularLocation>
</comment>
<keyword evidence="6" id="KW-1003">Cell membrane</keyword>
<dbReference type="GO" id="GO:0009319">
    <property type="term" value="C:cytochrome o ubiquinol oxidase complex"/>
    <property type="evidence" value="ECO:0007669"/>
    <property type="project" value="TreeGrafter"/>
</dbReference>
<evidence type="ECO:0000256" key="14">
    <source>
        <dbReference type="ARBA" id="ARBA00030211"/>
    </source>
</evidence>
<dbReference type="GO" id="GO:0009486">
    <property type="term" value="F:cytochrome bo3 ubiquinol oxidase activity"/>
    <property type="evidence" value="ECO:0007669"/>
    <property type="project" value="InterPro"/>
</dbReference>
<feature type="transmembrane region" description="Helical" evidence="17">
    <location>
        <begin position="79"/>
        <end position="100"/>
    </location>
</feature>
<feature type="transmembrane region" description="Helical" evidence="17">
    <location>
        <begin position="20"/>
        <end position="41"/>
    </location>
</feature>
<evidence type="ECO:0000256" key="11">
    <source>
        <dbReference type="ARBA" id="ARBA00023136"/>
    </source>
</evidence>
<feature type="transmembrane region" description="Helical" evidence="17">
    <location>
        <begin position="48"/>
        <end position="67"/>
    </location>
</feature>
<reference evidence="18 19" key="1">
    <citation type="submission" date="2019-07" db="EMBL/GenBank/DDBJ databases">
        <title>Whole genome shotgun sequence of Gluconobacter wancherniae NBRC 103581.</title>
        <authorList>
            <person name="Hosoyama A."/>
            <person name="Uohara A."/>
            <person name="Ohji S."/>
            <person name="Ichikawa N."/>
        </authorList>
    </citation>
    <scope>NUCLEOTIDE SEQUENCE [LARGE SCALE GENOMIC DNA]</scope>
    <source>
        <strain evidence="18 19">NBRC 103581</strain>
    </source>
</reference>
<comment type="similarity">
    <text evidence="2">Belongs to the cytochrome c oxidase bacterial subunit 4 family.</text>
</comment>
<dbReference type="Pfam" id="PF03626">
    <property type="entry name" value="COX4_pro"/>
    <property type="match status" value="1"/>
</dbReference>
<comment type="function">
    <text evidence="12">Cytochrome bo(3) ubiquinol terminal oxidase is the component of the aerobic respiratory chain of E.coli that predominates when cells are grown at high aeration. Has proton pump activity across the membrane in addition to electron transfer, pumping 2 protons/electron.</text>
</comment>
<comment type="subunit">
    <text evidence="3">Heterooctamer of two A chains, two B chains, two C chains and two D chains.</text>
</comment>
<dbReference type="NCBIfam" id="TIGR02847">
    <property type="entry name" value="CyoD"/>
    <property type="match status" value="1"/>
</dbReference>
<dbReference type="OrthoDB" id="2375888at2"/>
<organism evidence="18 19">
    <name type="scientific">Gluconobacter wancherniae NBRC 103581</name>
    <dbReference type="NCBI Taxonomy" id="656744"/>
    <lineage>
        <taxon>Bacteria</taxon>
        <taxon>Pseudomonadati</taxon>
        <taxon>Pseudomonadota</taxon>
        <taxon>Alphaproteobacteria</taxon>
        <taxon>Acetobacterales</taxon>
        <taxon>Acetobacteraceae</taxon>
        <taxon>Gluconobacter</taxon>
    </lineage>
</organism>
<dbReference type="EMBL" id="BJUZ01000001">
    <property type="protein sequence ID" value="GEK92787.1"/>
    <property type="molecule type" value="Genomic_DNA"/>
</dbReference>
<keyword evidence="9 17" id="KW-1133">Transmembrane helix</keyword>
<dbReference type="GO" id="GO:0015078">
    <property type="term" value="F:proton transmembrane transporter activity"/>
    <property type="evidence" value="ECO:0007669"/>
    <property type="project" value="TreeGrafter"/>
</dbReference>
<proteinExistence type="inferred from homology"/>
<accession>A0A511B4P1</accession>
<dbReference type="InterPro" id="IPR014210">
    <property type="entry name" value="Cyt_o_ubiqinol_oxidase_su4"/>
</dbReference>
<keyword evidence="11 17" id="KW-0472">Membrane</keyword>
<evidence type="ECO:0000256" key="3">
    <source>
        <dbReference type="ARBA" id="ARBA00011700"/>
    </source>
</evidence>
<dbReference type="PANTHER" id="PTHR36835:SF1">
    <property type="entry name" value="CYTOCHROME BO(3) UBIQUINOL OXIDASE SUBUNIT 4"/>
    <property type="match status" value="1"/>
</dbReference>
<keyword evidence="7 17" id="KW-0812">Transmembrane</keyword>
<sequence length="110" mass="11667">MSQGHTSAAGESHGSYSAYFIGFVLAVILTVASFAAVMMHLLPPGATLGALAVLAIVQIVVHLVFFLHLNSRSEQGWNLMAFLFAAGSVVILIGGTMFIMHDTAINMMSR</sequence>
<dbReference type="PANTHER" id="PTHR36835">
    <property type="entry name" value="CYTOCHROME BO(3) UBIQUINOL OXIDASE SUBUNIT 4"/>
    <property type="match status" value="1"/>
</dbReference>
<keyword evidence="8" id="KW-0249">Electron transport</keyword>
<evidence type="ECO:0000313" key="19">
    <source>
        <dbReference type="Proteomes" id="UP000321230"/>
    </source>
</evidence>
<dbReference type="RefSeq" id="WP_146793791.1">
    <property type="nucleotide sequence ID" value="NZ_BARC01000005.1"/>
</dbReference>
<gene>
    <name evidence="18" type="primary">cyoD-2</name>
    <name evidence="18" type="ORF">GWA01_05570</name>
</gene>
<evidence type="ECO:0000256" key="2">
    <source>
        <dbReference type="ARBA" id="ARBA00008079"/>
    </source>
</evidence>
<dbReference type="GO" id="GO:0019646">
    <property type="term" value="P:aerobic electron transport chain"/>
    <property type="evidence" value="ECO:0007669"/>
    <property type="project" value="TreeGrafter"/>
</dbReference>
<evidence type="ECO:0000256" key="17">
    <source>
        <dbReference type="SAM" id="Phobius"/>
    </source>
</evidence>
<keyword evidence="19" id="KW-1185">Reference proteome</keyword>
<evidence type="ECO:0000256" key="9">
    <source>
        <dbReference type="ARBA" id="ARBA00022989"/>
    </source>
</evidence>
<protein>
    <recommendedName>
        <fullName evidence="4">Cytochrome bo(3) ubiquinol oxidase subunit 4</fullName>
    </recommendedName>
    <alternativeName>
        <fullName evidence="16">Cytochrome o ubiquinol oxidase subunit 4</fullName>
    </alternativeName>
    <alternativeName>
        <fullName evidence="13">Oxidase bo(3) subunit 4</fullName>
    </alternativeName>
    <alternativeName>
        <fullName evidence="14">Ubiquinol oxidase polypeptide IV</fullName>
    </alternativeName>
    <alternativeName>
        <fullName evidence="15">Ubiquinol oxidase subunit 4</fullName>
    </alternativeName>
</protein>
<evidence type="ECO:0000256" key="16">
    <source>
        <dbReference type="ARBA" id="ARBA00032185"/>
    </source>
</evidence>
<evidence type="ECO:0000256" key="7">
    <source>
        <dbReference type="ARBA" id="ARBA00022692"/>
    </source>
</evidence>